<dbReference type="RefSeq" id="WP_171243211.1">
    <property type="nucleotide sequence ID" value="NZ_JABEPQ010000002.1"/>
</dbReference>
<dbReference type="Proteomes" id="UP000588586">
    <property type="component" value="Unassembled WGS sequence"/>
</dbReference>
<organism evidence="2 3">
    <name type="scientific">Knoellia koreensis</name>
    <dbReference type="NCBI Taxonomy" id="2730921"/>
    <lineage>
        <taxon>Bacteria</taxon>
        <taxon>Bacillati</taxon>
        <taxon>Actinomycetota</taxon>
        <taxon>Actinomycetes</taxon>
        <taxon>Micrococcales</taxon>
        <taxon>Intrasporangiaceae</taxon>
        <taxon>Knoellia</taxon>
    </lineage>
</organism>
<dbReference type="InterPro" id="IPR025327">
    <property type="entry name" value="DUF4233"/>
</dbReference>
<gene>
    <name evidence="2" type="ORF">HJG52_08570</name>
</gene>
<name>A0A849HIE3_9MICO</name>
<feature type="transmembrane region" description="Helical" evidence="1">
    <location>
        <begin position="51"/>
        <end position="71"/>
    </location>
</feature>
<reference evidence="2 3" key="1">
    <citation type="submission" date="2020-04" db="EMBL/GenBank/DDBJ databases">
        <title>Knoellia sp. isolate from air conditioner.</title>
        <authorList>
            <person name="Chea S."/>
            <person name="Kim D.-U."/>
        </authorList>
    </citation>
    <scope>NUCLEOTIDE SEQUENCE [LARGE SCALE GENOMIC DNA]</scope>
    <source>
        <strain evidence="2 3">DB2414S</strain>
    </source>
</reference>
<keyword evidence="3" id="KW-1185">Reference proteome</keyword>
<protein>
    <submittedName>
        <fullName evidence="2">DUF4233 domain-containing protein</fullName>
    </submittedName>
</protein>
<feature type="transmembrane region" description="Helical" evidence="1">
    <location>
        <begin position="20"/>
        <end position="39"/>
    </location>
</feature>
<keyword evidence="1" id="KW-0812">Transmembrane</keyword>
<sequence length="138" mass="14641">MNNLKGIVFYGTLGKFTWRMLATVLGAQGVVVFLGALVARGIGQAQDDENAQAWLWVGVGLAVLCFLAAGLMRHPWGVTLGWLIQVATFASAVVVPAMLAVAFIFLVLWVGSLVLCHRVEQQVAARERGTSAGHPPAG</sequence>
<keyword evidence="1" id="KW-1133">Transmembrane helix</keyword>
<evidence type="ECO:0000256" key="1">
    <source>
        <dbReference type="SAM" id="Phobius"/>
    </source>
</evidence>
<keyword evidence="1" id="KW-0472">Membrane</keyword>
<evidence type="ECO:0000313" key="3">
    <source>
        <dbReference type="Proteomes" id="UP000588586"/>
    </source>
</evidence>
<feature type="transmembrane region" description="Helical" evidence="1">
    <location>
        <begin position="83"/>
        <end position="116"/>
    </location>
</feature>
<dbReference type="Pfam" id="PF14017">
    <property type="entry name" value="DUF4233"/>
    <property type="match status" value="1"/>
</dbReference>
<comment type="caution">
    <text evidence="2">The sequence shown here is derived from an EMBL/GenBank/DDBJ whole genome shotgun (WGS) entry which is preliminary data.</text>
</comment>
<evidence type="ECO:0000313" key="2">
    <source>
        <dbReference type="EMBL" id="NNM46061.1"/>
    </source>
</evidence>
<accession>A0A849HIE3</accession>
<dbReference type="EMBL" id="JABEPQ010000002">
    <property type="protein sequence ID" value="NNM46061.1"/>
    <property type="molecule type" value="Genomic_DNA"/>
</dbReference>
<proteinExistence type="predicted"/>
<dbReference type="AlphaFoldDB" id="A0A849HIE3"/>